<dbReference type="EMBL" id="PGFE01000001">
    <property type="protein sequence ID" value="PJJ77837.1"/>
    <property type="molecule type" value="Genomic_DNA"/>
</dbReference>
<reference evidence="1 2" key="1">
    <citation type="submission" date="2017-11" db="EMBL/GenBank/DDBJ databases">
        <title>Genomic Encyclopedia of Archaeal and Bacterial Type Strains, Phase II (KMG-II): From Individual Species to Whole Genera.</title>
        <authorList>
            <person name="Goeker M."/>
        </authorList>
    </citation>
    <scope>NUCLEOTIDE SEQUENCE [LARGE SCALE GENOMIC DNA]</scope>
    <source>
        <strain evidence="1 2">DSM 25478</strain>
    </source>
</reference>
<name>A0A2M9D136_9CELL</name>
<evidence type="ECO:0008006" key="3">
    <source>
        <dbReference type="Google" id="ProtNLM"/>
    </source>
</evidence>
<evidence type="ECO:0000313" key="2">
    <source>
        <dbReference type="Proteomes" id="UP000231693"/>
    </source>
</evidence>
<dbReference type="RefSeq" id="WP_100422144.1">
    <property type="nucleotide sequence ID" value="NZ_BOOX01000010.1"/>
</dbReference>
<protein>
    <recommendedName>
        <fullName evidence="3">GTPase</fullName>
    </recommendedName>
</protein>
<dbReference type="OrthoDB" id="4724472at2"/>
<dbReference type="AlphaFoldDB" id="A0A2M9D136"/>
<dbReference type="Proteomes" id="UP000231693">
    <property type="component" value="Unassembled WGS sequence"/>
</dbReference>
<keyword evidence="2" id="KW-1185">Reference proteome</keyword>
<sequence>MSPARVTAIVGVYHADGGLAGEVRYVVGKVLGRAHCALCDVTHSPVRRKRAWDAMVARLDVPVELVHLDEMSDDVAAVVAEAGSPVVLGWVPAAGAGRWVVLLEAAALETLDGSVDAFEVALHAAIHRL</sequence>
<proteinExistence type="predicted"/>
<organism evidence="1 2">
    <name type="scientific">Sediminihabitans luteus</name>
    <dbReference type="NCBI Taxonomy" id="1138585"/>
    <lineage>
        <taxon>Bacteria</taxon>
        <taxon>Bacillati</taxon>
        <taxon>Actinomycetota</taxon>
        <taxon>Actinomycetes</taxon>
        <taxon>Micrococcales</taxon>
        <taxon>Cellulomonadaceae</taxon>
        <taxon>Sediminihabitans</taxon>
    </lineage>
</organism>
<accession>A0A2M9D136</accession>
<gene>
    <name evidence="1" type="ORF">CLV28_1063</name>
</gene>
<evidence type="ECO:0000313" key="1">
    <source>
        <dbReference type="EMBL" id="PJJ77837.1"/>
    </source>
</evidence>
<comment type="caution">
    <text evidence="1">The sequence shown here is derived from an EMBL/GenBank/DDBJ whole genome shotgun (WGS) entry which is preliminary data.</text>
</comment>